<dbReference type="RefSeq" id="XP_001304175.1">
    <property type="nucleotide sequence ID" value="XM_001304174.1"/>
</dbReference>
<organism evidence="1 2">
    <name type="scientific">Trichomonas vaginalis (strain ATCC PRA-98 / G3)</name>
    <dbReference type="NCBI Taxonomy" id="412133"/>
    <lineage>
        <taxon>Eukaryota</taxon>
        <taxon>Metamonada</taxon>
        <taxon>Parabasalia</taxon>
        <taxon>Trichomonadida</taxon>
        <taxon>Trichomonadidae</taxon>
        <taxon>Trichomonas</taxon>
    </lineage>
</organism>
<evidence type="ECO:0000313" key="1">
    <source>
        <dbReference type="EMBL" id="EAX91245.1"/>
    </source>
</evidence>
<keyword evidence="2" id="KW-1185">Reference proteome</keyword>
<name>A2FV15_TRIV3</name>
<dbReference type="KEGG" id="tva:4748937"/>
<dbReference type="VEuPathDB" id="TrichDB:TVAGG3_0698690"/>
<dbReference type="InParanoid" id="A2FV15"/>
<dbReference type="AlphaFoldDB" id="A2FV15"/>
<gene>
    <name evidence="1" type="ORF">TVAG_162670</name>
</gene>
<protein>
    <submittedName>
        <fullName evidence="1">Uncharacterized protein</fullName>
    </submittedName>
</protein>
<dbReference type="Proteomes" id="UP000001542">
    <property type="component" value="Unassembled WGS sequence"/>
</dbReference>
<dbReference type="EMBL" id="DS114048">
    <property type="protein sequence ID" value="EAX91245.1"/>
    <property type="molecule type" value="Genomic_DNA"/>
</dbReference>
<evidence type="ECO:0000313" key="2">
    <source>
        <dbReference type="Proteomes" id="UP000001542"/>
    </source>
</evidence>
<accession>A2FV15</accession>
<sequence>MTTQLMTNTKLPTGKNLATSVNPEIDYQFDELEERFKKNEFKLDLVISILESHYGDKLTVEQLRIFASRLSKRIHAKIDRMANRNRTAILCWYTENWDKIYSLIDEFIPSQIHKFENTEKDNSNQITNDIDPSDINQLINYH</sequence>
<proteinExistence type="predicted"/>
<reference evidence="1" key="1">
    <citation type="submission" date="2006-10" db="EMBL/GenBank/DDBJ databases">
        <authorList>
            <person name="Amadeo P."/>
            <person name="Zhao Q."/>
            <person name="Wortman J."/>
            <person name="Fraser-Liggett C."/>
            <person name="Carlton J."/>
        </authorList>
    </citation>
    <scope>NUCLEOTIDE SEQUENCE</scope>
    <source>
        <strain evidence="1">G3</strain>
    </source>
</reference>
<dbReference type="VEuPathDB" id="TrichDB:TVAG_162670"/>
<reference evidence="1" key="2">
    <citation type="journal article" date="2007" name="Science">
        <title>Draft genome sequence of the sexually transmitted pathogen Trichomonas vaginalis.</title>
        <authorList>
            <person name="Carlton J.M."/>
            <person name="Hirt R.P."/>
            <person name="Silva J.C."/>
            <person name="Delcher A.L."/>
            <person name="Schatz M."/>
            <person name="Zhao Q."/>
            <person name="Wortman J.R."/>
            <person name="Bidwell S.L."/>
            <person name="Alsmark U.C.M."/>
            <person name="Besteiro S."/>
            <person name="Sicheritz-Ponten T."/>
            <person name="Noel C.J."/>
            <person name="Dacks J.B."/>
            <person name="Foster P.G."/>
            <person name="Simillion C."/>
            <person name="Van de Peer Y."/>
            <person name="Miranda-Saavedra D."/>
            <person name="Barton G.J."/>
            <person name="Westrop G.D."/>
            <person name="Mueller S."/>
            <person name="Dessi D."/>
            <person name="Fiori P.L."/>
            <person name="Ren Q."/>
            <person name="Paulsen I."/>
            <person name="Zhang H."/>
            <person name="Bastida-Corcuera F.D."/>
            <person name="Simoes-Barbosa A."/>
            <person name="Brown M.T."/>
            <person name="Hayes R.D."/>
            <person name="Mukherjee M."/>
            <person name="Okumura C.Y."/>
            <person name="Schneider R."/>
            <person name="Smith A.J."/>
            <person name="Vanacova S."/>
            <person name="Villalvazo M."/>
            <person name="Haas B.J."/>
            <person name="Pertea M."/>
            <person name="Feldblyum T.V."/>
            <person name="Utterback T.R."/>
            <person name="Shu C.L."/>
            <person name="Osoegawa K."/>
            <person name="de Jong P.J."/>
            <person name="Hrdy I."/>
            <person name="Horvathova L."/>
            <person name="Zubacova Z."/>
            <person name="Dolezal P."/>
            <person name="Malik S.B."/>
            <person name="Logsdon J.M. Jr."/>
            <person name="Henze K."/>
            <person name="Gupta A."/>
            <person name="Wang C.C."/>
            <person name="Dunne R.L."/>
            <person name="Upcroft J.A."/>
            <person name="Upcroft P."/>
            <person name="White O."/>
            <person name="Salzberg S.L."/>
            <person name="Tang P."/>
            <person name="Chiu C.-H."/>
            <person name="Lee Y.-S."/>
            <person name="Embley T.M."/>
            <person name="Coombs G.H."/>
            <person name="Mottram J.C."/>
            <person name="Tachezy J."/>
            <person name="Fraser-Liggett C.M."/>
            <person name="Johnson P.J."/>
        </authorList>
    </citation>
    <scope>NUCLEOTIDE SEQUENCE [LARGE SCALE GENOMIC DNA]</scope>
    <source>
        <strain evidence="1">G3</strain>
    </source>
</reference>